<keyword evidence="2" id="KW-0963">Cytoplasm</keyword>
<keyword evidence="4" id="KW-1185">Reference proteome</keyword>
<dbReference type="PANTHER" id="PTHR33515">
    <property type="entry name" value="RIBOSOME-BINDING FACTOR A, CHLOROPLASTIC-RELATED"/>
    <property type="match status" value="1"/>
</dbReference>
<dbReference type="EMBL" id="PQWO01000019">
    <property type="protein sequence ID" value="PZD71296.1"/>
    <property type="molecule type" value="Genomic_DNA"/>
</dbReference>
<dbReference type="PROSITE" id="PS01319">
    <property type="entry name" value="RBFA"/>
    <property type="match status" value="1"/>
</dbReference>
<dbReference type="InterPro" id="IPR000238">
    <property type="entry name" value="RbfA"/>
</dbReference>
<dbReference type="InterPro" id="IPR020053">
    <property type="entry name" value="Ribosome-bd_factorA_CS"/>
</dbReference>
<comment type="function">
    <text evidence="2">One of several proteins that assist in the late maturation steps of the functional core of the 30S ribosomal subunit. Associates with free 30S ribosomal subunits (but not with 30S subunits that are part of 70S ribosomes or polysomes). Required for efficient processing of 16S rRNA. May interact with the 5'-terminal helix region of 16S rRNA.</text>
</comment>
<proteinExistence type="inferred from homology"/>
<comment type="subunit">
    <text evidence="2">Monomer. Binds 30S ribosomal subunits, but not 50S ribosomal subunits or 70S ribosomes.</text>
</comment>
<dbReference type="AlphaFoldDB" id="A0A2W1JBM9"/>
<gene>
    <name evidence="3" type="primary">rbfA_1</name>
    <name evidence="2" type="synonym">rbfA</name>
    <name evidence="3" type="ORF">C1752_07246</name>
</gene>
<dbReference type="NCBIfam" id="TIGR00082">
    <property type="entry name" value="rbfA"/>
    <property type="match status" value="1"/>
</dbReference>
<protein>
    <recommendedName>
        <fullName evidence="2">Ribosome-binding factor A</fullName>
    </recommendedName>
</protein>
<name>A0A2W1JBM9_9CYAN</name>
<organism evidence="3 4">
    <name type="scientific">Acaryochloris thomasi RCC1774</name>
    <dbReference type="NCBI Taxonomy" id="1764569"/>
    <lineage>
        <taxon>Bacteria</taxon>
        <taxon>Bacillati</taxon>
        <taxon>Cyanobacteriota</taxon>
        <taxon>Cyanophyceae</taxon>
        <taxon>Acaryochloridales</taxon>
        <taxon>Acaryochloridaceae</taxon>
        <taxon>Acaryochloris</taxon>
        <taxon>Acaryochloris thomasi</taxon>
    </lineage>
</organism>
<dbReference type="InterPro" id="IPR023799">
    <property type="entry name" value="RbfA_dom_sf"/>
</dbReference>
<evidence type="ECO:0000313" key="4">
    <source>
        <dbReference type="Proteomes" id="UP000248857"/>
    </source>
</evidence>
<keyword evidence="1 2" id="KW-0690">Ribosome biogenesis</keyword>
<dbReference type="GO" id="GO:0043024">
    <property type="term" value="F:ribosomal small subunit binding"/>
    <property type="evidence" value="ECO:0007669"/>
    <property type="project" value="TreeGrafter"/>
</dbReference>
<dbReference type="GO" id="GO:0005829">
    <property type="term" value="C:cytosol"/>
    <property type="evidence" value="ECO:0007669"/>
    <property type="project" value="TreeGrafter"/>
</dbReference>
<dbReference type="RefSeq" id="WP_110988194.1">
    <property type="nucleotide sequence ID" value="NZ_CAWNWM010000019.1"/>
</dbReference>
<evidence type="ECO:0000256" key="2">
    <source>
        <dbReference type="HAMAP-Rule" id="MF_00003"/>
    </source>
</evidence>
<dbReference type="Gene3D" id="3.30.300.20">
    <property type="match status" value="1"/>
</dbReference>
<evidence type="ECO:0000313" key="3">
    <source>
        <dbReference type="EMBL" id="PZD71296.1"/>
    </source>
</evidence>
<evidence type="ECO:0000256" key="1">
    <source>
        <dbReference type="ARBA" id="ARBA00022517"/>
    </source>
</evidence>
<dbReference type="PANTHER" id="PTHR33515:SF1">
    <property type="entry name" value="RIBOSOME-BINDING FACTOR A, CHLOROPLASTIC-RELATED"/>
    <property type="match status" value="1"/>
</dbReference>
<dbReference type="Proteomes" id="UP000248857">
    <property type="component" value="Unassembled WGS sequence"/>
</dbReference>
<dbReference type="SUPFAM" id="SSF89919">
    <property type="entry name" value="Ribosome-binding factor A, RbfA"/>
    <property type="match status" value="1"/>
</dbReference>
<comment type="subcellular location">
    <subcellularLocation>
        <location evidence="2">Cytoplasm</location>
    </subcellularLocation>
</comment>
<dbReference type="GO" id="GO:0030490">
    <property type="term" value="P:maturation of SSU-rRNA"/>
    <property type="evidence" value="ECO:0007669"/>
    <property type="project" value="UniProtKB-UniRule"/>
</dbReference>
<comment type="similarity">
    <text evidence="2">Belongs to the RbfA family.</text>
</comment>
<reference evidence="3 4" key="1">
    <citation type="journal article" date="2018" name="Sci. Rep.">
        <title>A novel species of the marine cyanobacterium Acaryochloris with a unique pigment content and lifestyle.</title>
        <authorList>
            <person name="Partensky F."/>
            <person name="Six C."/>
            <person name="Ratin M."/>
            <person name="Garczarek L."/>
            <person name="Vaulot D."/>
            <person name="Probert I."/>
            <person name="Calteau A."/>
            <person name="Gourvil P."/>
            <person name="Marie D."/>
            <person name="Grebert T."/>
            <person name="Bouchier C."/>
            <person name="Le Panse S."/>
            <person name="Gachenot M."/>
            <person name="Rodriguez F."/>
            <person name="Garrido J.L."/>
        </authorList>
    </citation>
    <scope>NUCLEOTIDE SEQUENCE [LARGE SCALE GENOMIC DNA]</scope>
    <source>
        <strain evidence="3 4">RCC1774</strain>
    </source>
</reference>
<accession>A0A2W1JBM9</accession>
<dbReference type="InterPro" id="IPR015946">
    <property type="entry name" value="KH_dom-like_a/b"/>
</dbReference>
<dbReference type="Pfam" id="PF02033">
    <property type="entry name" value="RBFA"/>
    <property type="match status" value="1"/>
</dbReference>
<dbReference type="OrthoDB" id="307788at2"/>
<comment type="caution">
    <text evidence="3">The sequence shown here is derived from an EMBL/GenBank/DDBJ whole genome shotgun (WGS) entry which is preliminary data.</text>
</comment>
<sequence>MATGRRVSKVAELIRREVSQMLLHELKDERVGAGMISVTDVDVSGDLQHATVFVSIYGSEEAQAETMEGLDSAAGYVRRELGKRVRLRRSPEIIFKEDRSLERGMGMVSLLNKIGAERKPEVAEDSTPSLETEI</sequence>
<dbReference type="HAMAP" id="MF_00003">
    <property type="entry name" value="RbfA"/>
    <property type="match status" value="1"/>
</dbReference>